<gene>
    <name evidence="2" type="ORF">DCM90_02315</name>
</gene>
<dbReference type="AlphaFoldDB" id="A0A2V1N186"/>
<dbReference type="PANTHER" id="PTHR43482:SF1">
    <property type="entry name" value="PROTEIN AST1-RELATED"/>
    <property type="match status" value="1"/>
</dbReference>
<dbReference type="InterPro" id="IPR013154">
    <property type="entry name" value="ADH-like_N"/>
</dbReference>
<dbReference type="Proteomes" id="UP000245080">
    <property type="component" value="Unassembled WGS sequence"/>
</dbReference>
<dbReference type="Pfam" id="PF13602">
    <property type="entry name" value="ADH_zinc_N_2"/>
    <property type="match status" value="1"/>
</dbReference>
<dbReference type="InterPro" id="IPR011032">
    <property type="entry name" value="GroES-like_sf"/>
</dbReference>
<dbReference type="Gene3D" id="3.40.50.720">
    <property type="entry name" value="NAD(P)-binding Rossmann-like Domain"/>
    <property type="match status" value="1"/>
</dbReference>
<evidence type="ECO:0000313" key="2">
    <source>
        <dbReference type="EMBL" id="PWG01029.1"/>
    </source>
</evidence>
<dbReference type="InterPro" id="IPR052585">
    <property type="entry name" value="Lipid_raft_assoc_Zn_ADH"/>
</dbReference>
<dbReference type="Pfam" id="PF08240">
    <property type="entry name" value="ADH_N"/>
    <property type="match status" value="1"/>
</dbReference>
<dbReference type="SUPFAM" id="SSF51735">
    <property type="entry name" value="NAD(P)-binding Rossmann-fold domains"/>
    <property type="match status" value="1"/>
</dbReference>
<evidence type="ECO:0000313" key="3">
    <source>
        <dbReference type="Proteomes" id="UP000245080"/>
    </source>
</evidence>
<dbReference type="Gene3D" id="3.90.180.10">
    <property type="entry name" value="Medium-chain alcohol dehydrogenases, catalytic domain"/>
    <property type="match status" value="1"/>
</dbReference>
<dbReference type="InterPro" id="IPR036291">
    <property type="entry name" value="NAD(P)-bd_dom_sf"/>
</dbReference>
<dbReference type="PANTHER" id="PTHR43482">
    <property type="entry name" value="PROTEIN AST1-RELATED"/>
    <property type="match status" value="1"/>
</dbReference>
<dbReference type="RefSeq" id="WP_109249742.1">
    <property type="nucleotide sequence ID" value="NZ_QCXQ01000001.1"/>
</dbReference>
<name>A0A2V1N186_9LACO</name>
<dbReference type="SUPFAM" id="SSF50129">
    <property type="entry name" value="GroES-like"/>
    <property type="match status" value="1"/>
</dbReference>
<sequence>MYSYGFNQFGGPDVFTDLDLPEPDLKPGQMLVKVMAVGVTPYDALMREGKTQKDRPMNFPIVPGTDIVGTIVKQGSDADQFSIGEVVIGKANIGGYGEYVPVSQKRMVRKPEALPLAEAAALPTPGTVAYDIFFGATELPEDQMITVMGATGAVGSLTLQIAKQLGHRAQAVVSPRNTQRAQQLHADQVLTYDHALNIDELHRTNFLVNASRGADHLQMALDLLKPTGILLSLTHIPNSIRQAAPDITFIEMNDATYHQTGKALNYMVDLYGDGMLDIEVGETQPFSLAGVIEAHKDLDSGHHGKIILTND</sequence>
<proteinExistence type="predicted"/>
<organism evidence="2 3">
    <name type="scientific">Levilactobacillus bambusae</name>
    <dbReference type="NCBI Taxonomy" id="2024736"/>
    <lineage>
        <taxon>Bacteria</taxon>
        <taxon>Bacillati</taxon>
        <taxon>Bacillota</taxon>
        <taxon>Bacilli</taxon>
        <taxon>Lactobacillales</taxon>
        <taxon>Lactobacillaceae</taxon>
        <taxon>Levilactobacillus</taxon>
    </lineage>
</organism>
<dbReference type="EMBL" id="QCXQ01000001">
    <property type="protein sequence ID" value="PWG01029.1"/>
    <property type="molecule type" value="Genomic_DNA"/>
</dbReference>
<dbReference type="SMART" id="SM00829">
    <property type="entry name" value="PKS_ER"/>
    <property type="match status" value="1"/>
</dbReference>
<evidence type="ECO:0000259" key="1">
    <source>
        <dbReference type="SMART" id="SM00829"/>
    </source>
</evidence>
<feature type="domain" description="Enoyl reductase (ER)" evidence="1">
    <location>
        <begin position="10"/>
        <end position="308"/>
    </location>
</feature>
<protein>
    <recommendedName>
        <fullName evidence="1">Enoyl reductase (ER) domain-containing protein</fullName>
    </recommendedName>
</protein>
<dbReference type="OrthoDB" id="9792162at2"/>
<keyword evidence="3" id="KW-1185">Reference proteome</keyword>
<dbReference type="CDD" id="cd05289">
    <property type="entry name" value="MDR_like_2"/>
    <property type="match status" value="1"/>
</dbReference>
<comment type="caution">
    <text evidence="2">The sequence shown here is derived from an EMBL/GenBank/DDBJ whole genome shotgun (WGS) entry which is preliminary data.</text>
</comment>
<dbReference type="GO" id="GO:0016491">
    <property type="term" value="F:oxidoreductase activity"/>
    <property type="evidence" value="ECO:0007669"/>
    <property type="project" value="InterPro"/>
</dbReference>
<reference evidence="2 3" key="1">
    <citation type="journal article" date="2018" name="Int. J. Syst. Evol. Microbiol.">
        <title>Lactobacillus bambusae sp. nov., isolated from a traditional fermented Ma-bamboo shoots of Taiwan.</title>
        <authorList>
            <person name="Wang L.-T."/>
        </authorList>
    </citation>
    <scope>NUCLEOTIDE SEQUENCE [LARGE SCALE GENOMIC DNA]</scope>
    <source>
        <strain evidence="2 3">BS-W1</strain>
    </source>
</reference>
<dbReference type="InterPro" id="IPR020843">
    <property type="entry name" value="ER"/>
</dbReference>
<accession>A0A2V1N186</accession>